<organism evidence="2 3">
    <name type="scientific">Latimeria chalumnae</name>
    <name type="common">Coelacanth</name>
    <dbReference type="NCBI Taxonomy" id="7897"/>
    <lineage>
        <taxon>Eukaryota</taxon>
        <taxon>Metazoa</taxon>
        <taxon>Chordata</taxon>
        <taxon>Craniata</taxon>
        <taxon>Vertebrata</taxon>
        <taxon>Euteleostomi</taxon>
        <taxon>Coelacanthiformes</taxon>
        <taxon>Coelacanthidae</taxon>
        <taxon>Latimeria</taxon>
    </lineage>
</organism>
<reference evidence="2" key="3">
    <citation type="submission" date="2025-09" db="UniProtKB">
        <authorList>
            <consortium name="Ensembl"/>
        </authorList>
    </citation>
    <scope>IDENTIFICATION</scope>
</reference>
<evidence type="ECO:0000256" key="1">
    <source>
        <dbReference type="SAM" id="Phobius"/>
    </source>
</evidence>
<dbReference type="HOGENOM" id="CLU_3162392_0_0_1"/>
<keyword evidence="1" id="KW-0812">Transmembrane</keyword>
<reference evidence="3" key="1">
    <citation type="submission" date="2011-08" db="EMBL/GenBank/DDBJ databases">
        <title>The draft genome of Latimeria chalumnae.</title>
        <authorList>
            <person name="Di Palma F."/>
            <person name="Alfoldi J."/>
            <person name="Johnson J."/>
            <person name="Berlin A."/>
            <person name="Gnerre S."/>
            <person name="Jaffe D."/>
            <person name="MacCallum I."/>
            <person name="Young S."/>
            <person name="Walker B.J."/>
            <person name="Lander E."/>
            <person name="Lindblad-Toh K."/>
        </authorList>
    </citation>
    <scope>NUCLEOTIDE SEQUENCE [LARGE SCALE GENOMIC DNA]</scope>
    <source>
        <strain evidence="3">Wild caught</strain>
    </source>
</reference>
<dbReference type="InParanoid" id="H3A5E6"/>
<feature type="transmembrane region" description="Helical" evidence="1">
    <location>
        <begin position="12"/>
        <end position="33"/>
    </location>
</feature>
<proteinExistence type="predicted"/>
<evidence type="ECO:0000313" key="3">
    <source>
        <dbReference type="Proteomes" id="UP000008672"/>
    </source>
</evidence>
<keyword evidence="1" id="KW-1133">Transmembrane helix</keyword>
<reference evidence="2" key="2">
    <citation type="submission" date="2025-08" db="UniProtKB">
        <authorList>
            <consortium name="Ensembl"/>
        </authorList>
    </citation>
    <scope>IDENTIFICATION</scope>
</reference>
<evidence type="ECO:0000313" key="2">
    <source>
        <dbReference type="Ensembl" id="ENSLACP00000004867.1"/>
    </source>
</evidence>
<name>H3A5E6_LATCH</name>
<dbReference type="EMBL" id="AFYH01198321">
    <property type="status" value="NOT_ANNOTATED_CDS"/>
    <property type="molecule type" value="Genomic_DNA"/>
</dbReference>
<keyword evidence="3" id="KW-1185">Reference proteome</keyword>
<dbReference type="Proteomes" id="UP000008672">
    <property type="component" value="Unassembled WGS sequence"/>
</dbReference>
<keyword evidence="1" id="KW-0472">Membrane</keyword>
<dbReference type="Ensembl" id="ENSLACT00000004909.1">
    <property type="protein sequence ID" value="ENSLACP00000004867.1"/>
    <property type="gene ID" value="ENSLACG00000004325.1"/>
</dbReference>
<dbReference type="AlphaFoldDB" id="H3A5E6"/>
<protein>
    <submittedName>
        <fullName evidence="2">Uncharacterized protein</fullName>
    </submittedName>
</protein>
<sequence>SKYPQFLWFTKINNITFFLHESSALLLVFNLIFVRPSSLLSFHCFIHT</sequence>
<accession>H3A5E6</accession>